<dbReference type="AlphaFoldDB" id="L8JWD4"/>
<dbReference type="InterPro" id="IPR050147">
    <property type="entry name" value="Ser/Thr_Dehydratase"/>
</dbReference>
<comment type="cofactor">
    <cofactor evidence="1">
        <name>pyridoxal 5'-phosphate</name>
        <dbReference type="ChEBI" id="CHEBI:597326"/>
    </cofactor>
</comment>
<dbReference type="Pfam" id="PF00291">
    <property type="entry name" value="PALP"/>
    <property type="match status" value="1"/>
</dbReference>
<keyword evidence="3" id="KW-0456">Lyase</keyword>
<dbReference type="InterPro" id="IPR001926">
    <property type="entry name" value="TrpB-like_PALP"/>
</dbReference>
<accession>L8JWD4</accession>
<keyword evidence="6" id="KW-1185">Reference proteome</keyword>
<gene>
    <name evidence="5" type="ORF">C900_05735</name>
</gene>
<keyword evidence="2" id="KW-0663">Pyridoxal phosphate</keyword>
<dbReference type="PANTHER" id="PTHR48078:SF6">
    <property type="entry name" value="L-THREONINE DEHYDRATASE CATABOLIC TDCB"/>
    <property type="match status" value="1"/>
</dbReference>
<dbReference type="Gene3D" id="3.40.50.1100">
    <property type="match status" value="2"/>
</dbReference>
<dbReference type="GO" id="GO:0006565">
    <property type="term" value="P:L-serine catabolic process"/>
    <property type="evidence" value="ECO:0007669"/>
    <property type="project" value="TreeGrafter"/>
</dbReference>
<dbReference type="GO" id="GO:0003941">
    <property type="term" value="F:L-serine ammonia-lyase activity"/>
    <property type="evidence" value="ECO:0007669"/>
    <property type="project" value="TreeGrafter"/>
</dbReference>
<dbReference type="Proteomes" id="UP000011135">
    <property type="component" value="Unassembled WGS sequence"/>
</dbReference>
<sequence length="473" mass="52939">MSFEKRCLYCGEVNNSENYTCDCIPEEWFNEYRILDVKPVITSKEKLLLRQSFYDYRFDHPDGIVQYYGVPFRAYYPKGLEPVGMTPLYYLPHLSDQYGIKTFIKNEGHNPSGCFKDRETLLTLLNTRRRGLRHAVIYSSGNAAASAAIFAQKLNMQLITFVAGDTYPEKINFIRDHGSDVVVIGDEQTNFETGFRLFARLNSRNVFSENNFDNWSVRNPYRVHGDKTTAIEIVKQLSGDDANCTVPDYVVVPTANGSGLAGIWKGFQELYALGLISKLPKMISAGIARANPVFQAVRKKQTQIPERCDLTKVDPEDASIGSTILAEEGYDSIEAAKAVLHSGGLAVAVNNSDVKLVLRDFLEQEEDIALKNSILPEPASLISIAAIEKMSQHINLAPDNIVVSIITGHGLKAQEMMEQLLPEKQILHQRIAKIIETKRGDIAKKAISKGRRKNVPADFDAIAAVFRELKIED</sequence>
<dbReference type="GO" id="GO:0004794">
    <property type="term" value="F:threonine deaminase activity"/>
    <property type="evidence" value="ECO:0007669"/>
    <property type="project" value="TreeGrafter"/>
</dbReference>
<organism evidence="5 6">
    <name type="scientific">Fulvivirga imtechensis AK7</name>
    <dbReference type="NCBI Taxonomy" id="1237149"/>
    <lineage>
        <taxon>Bacteria</taxon>
        <taxon>Pseudomonadati</taxon>
        <taxon>Bacteroidota</taxon>
        <taxon>Cytophagia</taxon>
        <taxon>Cytophagales</taxon>
        <taxon>Fulvivirgaceae</taxon>
        <taxon>Fulvivirga</taxon>
    </lineage>
</organism>
<evidence type="ECO:0000313" key="5">
    <source>
        <dbReference type="EMBL" id="ELR73100.1"/>
    </source>
</evidence>
<dbReference type="GO" id="GO:0009097">
    <property type="term" value="P:isoleucine biosynthetic process"/>
    <property type="evidence" value="ECO:0007669"/>
    <property type="project" value="TreeGrafter"/>
</dbReference>
<dbReference type="SUPFAM" id="SSF53686">
    <property type="entry name" value="Tryptophan synthase beta subunit-like PLP-dependent enzymes"/>
    <property type="match status" value="1"/>
</dbReference>
<evidence type="ECO:0000256" key="3">
    <source>
        <dbReference type="ARBA" id="ARBA00023239"/>
    </source>
</evidence>
<dbReference type="eggNOG" id="COG0498">
    <property type="taxonomic scope" value="Bacteria"/>
</dbReference>
<dbReference type="STRING" id="1237149.C900_05735"/>
<feature type="domain" description="Tryptophan synthase beta chain-like PALP" evidence="4">
    <location>
        <begin position="82"/>
        <end position="408"/>
    </location>
</feature>
<dbReference type="GO" id="GO:0006567">
    <property type="term" value="P:L-threonine catabolic process"/>
    <property type="evidence" value="ECO:0007669"/>
    <property type="project" value="TreeGrafter"/>
</dbReference>
<evidence type="ECO:0000256" key="1">
    <source>
        <dbReference type="ARBA" id="ARBA00001933"/>
    </source>
</evidence>
<evidence type="ECO:0000256" key="2">
    <source>
        <dbReference type="ARBA" id="ARBA00022898"/>
    </source>
</evidence>
<dbReference type="InterPro" id="IPR036052">
    <property type="entry name" value="TrpB-like_PALP_sf"/>
</dbReference>
<name>L8JWD4_9BACT</name>
<evidence type="ECO:0000313" key="6">
    <source>
        <dbReference type="Proteomes" id="UP000011135"/>
    </source>
</evidence>
<dbReference type="EMBL" id="AMZN01000009">
    <property type="protein sequence ID" value="ELR73100.1"/>
    <property type="molecule type" value="Genomic_DNA"/>
</dbReference>
<reference evidence="5 6" key="1">
    <citation type="submission" date="2012-12" db="EMBL/GenBank/DDBJ databases">
        <title>Genome assembly of Fulvivirga imtechensis AK7.</title>
        <authorList>
            <person name="Nupur N."/>
            <person name="Khatri I."/>
            <person name="Kumar R."/>
            <person name="Subramanian S."/>
            <person name="Pinnaka A."/>
        </authorList>
    </citation>
    <scope>NUCLEOTIDE SEQUENCE [LARGE SCALE GENOMIC DNA]</scope>
    <source>
        <strain evidence="5 6">AK7</strain>
    </source>
</reference>
<evidence type="ECO:0000259" key="4">
    <source>
        <dbReference type="Pfam" id="PF00291"/>
    </source>
</evidence>
<proteinExistence type="predicted"/>
<comment type="caution">
    <text evidence="5">The sequence shown here is derived from an EMBL/GenBank/DDBJ whole genome shotgun (WGS) entry which is preliminary data.</text>
</comment>
<protein>
    <recommendedName>
        <fullName evidence="4">Tryptophan synthase beta chain-like PALP domain-containing protein</fullName>
    </recommendedName>
</protein>
<dbReference type="PANTHER" id="PTHR48078">
    <property type="entry name" value="THREONINE DEHYDRATASE, MITOCHONDRIAL-RELATED"/>
    <property type="match status" value="1"/>
</dbReference>